<evidence type="ECO:0000256" key="3">
    <source>
        <dbReference type="ARBA" id="ARBA00022692"/>
    </source>
</evidence>
<keyword evidence="4 6" id="KW-1133">Transmembrane helix</keyword>
<dbReference type="PRINTS" id="PR01035">
    <property type="entry name" value="TCRTETA"/>
</dbReference>
<name>A0A059E078_9PROT</name>
<evidence type="ECO:0000313" key="8">
    <source>
        <dbReference type="EMBL" id="KCZ59911.1"/>
    </source>
</evidence>
<keyword evidence="9" id="KW-1185">Reference proteome</keyword>
<feature type="transmembrane region" description="Helical" evidence="6">
    <location>
        <begin position="367"/>
        <end position="386"/>
    </location>
</feature>
<feature type="domain" description="Major facilitator superfamily (MFS) profile" evidence="7">
    <location>
        <begin position="12"/>
        <end position="390"/>
    </location>
</feature>
<dbReference type="AlphaFoldDB" id="A0A059E078"/>
<organism evidence="8 9">
    <name type="scientific">Hyphomonas atlantica</name>
    <dbReference type="NCBI Taxonomy" id="1280948"/>
    <lineage>
        <taxon>Bacteria</taxon>
        <taxon>Pseudomonadati</taxon>
        <taxon>Pseudomonadota</taxon>
        <taxon>Alphaproteobacteria</taxon>
        <taxon>Hyphomonadales</taxon>
        <taxon>Hyphomonadaceae</taxon>
        <taxon>Hyphomonas</taxon>
    </lineage>
</organism>
<evidence type="ECO:0000313" key="9">
    <source>
        <dbReference type="Proteomes" id="UP000024547"/>
    </source>
</evidence>
<comment type="caution">
    <text evidence="8">The sequence shown here is derived from an EMBL/GenBank/DDBJ whole genome shotgun (WGS) entry which is preliminary data.</text>
</comment>
<dbReference type="InterPro" id="IPR036259">
    <property type="entry name" value="MFS_trans_sf"/>
</dbReference>
<evidence type="ECO:0000256" key="5">
    <source>
        <dbReference type="ARBA" id="ARBA00023136"/>
    </source>
</evidence>
<dbReference type="Pfam" id="PF07690">
    <property type="entry name" value="MFS_1"/>
    <property type="match status" value="1"/>
</dbReference>
<feature type="transmembrane region" description="Helical" evidence="6">
    <location>
        <begin position="303"/>
        <end position="320"/>
    </location>
</feature>
<feature type="transmembrane region" description="Helical" evidence="6">
    <location>
        <begin position="210"/>
        <end position="235"/>
    </location>
</feature>
<keyword evidence="2" id="KW-1003">Cell membrane</keyword>
<dbReference type="EMBL" id="AWFH01000034">
    <property type="protein sequence ID" value="KCZ59911.1"/>
    <property type="molecule type" value="Genomic_DNA"/>
</dbReference>
<dbReference type="GO" id="GO:0022857">
    <property type="term" value="F:transmembrane transporter activity"/>
    <property type="evidence" value="ECO:0007669"/>
    <property type="project" value="InterPro"/>
</dbReference>
<dbReference type="GO" id="GO:0005886">
    <property type="term" value="C:plasma membrane"/>
    <property type="evidence" value="ECO:0007669"/>
    <property type="project" value="UniProtKB-SubCell"/>
</dbReference>
<proteinExistence type="predicted"/>
<feature type="transmembrane region" description="Helical" evidence="6">
    <location>
        <begin position="340"/>
        <end position="361"/>
    </location>
</feature>
<evidence type="ECO:0000256" key="6">
    <source>
        <dbReference type="SAM" id="Phobius"/>
    </source>
</evidence>
<dbReference type="OrthoDB" id="7494101at2"/>
<keyword evidence="3 6" id="KW-0812">Transmembrane</keyword>
<gene>
    <name evidence="8" type="ORF">HY36_07195</name>
</gene>
<dbReference type="InterPro" id="IPR001958">
    <property type="entry name" value="Tet-R_TetA/multi-R_MdtG-like"/>
</dbReference>
<dbReference type="RefSeq" id="WP_035553274.1">
    <property type="nucleotide sequence ID" value="NZ_AWFH01000034.1"/>
</dbReference>
<dbReference type="InterPro" id="IPR050189">
    <property type="entry name" value="MFS_Efflux_Transporters"/>
</dbReference>
<dbReference type="PATRIC" id="fig|1280948.3.peg.2535"/>
<feature type="transmembrane region" description="Helical" evidence="6">
    <location>
        <begin position="46"/>
        <end position="66"/>
    </location>
</feature>
<dbReference type="STRING" id="1280948.HY36_07195"/>
<feature type="transmembrane region" description="Helical" evidence="6">
    <location>
        <begin position="136"/>
        <end position="160"/>
    </location>
</feature>
<evidence type="ECO:0000256" key="4">
    <source>
        <dbReference type="ARBA" id="ARBA00022989"/>
    </source>
</evidence>
<dbReference type="InterPro" id="IPR011701">
    <property type="entry name" value="MFS"/>
</dbReference>
<feature type="transmembrane region" description="Helical" evidence="6">
    <location>
        <begin position="247"/>
        <end position="265"/>
    </location>
</feature>
<dbReference type="PANTHER" id="PTHR43124">
    <property type="entry name" value="PURINE EFFLUX PUMP PBUE"/>
    <property type="match status" value="1"/>
</dbReference>
<feature type="transmembrane region" description="Helical" evidence="6">
    <location>
        <begin position="78"/>
        <end position="99"/>
    </location>
</feature>
<sequence>MPNTQYAAPGIAFALIVMGTILSLAGTDLVLPAVPSLPETLSGSQAMAQLVLAAFVAGGCIGLLAFGELGARVDQRTLLVWSLVSYAIVSLACMFAPSLPALVCLRFVQGLTGAAAAVFAPGMIRALYSEEKAVGALGFMASIESLIPALAPVVGVWLLIGFGWKSSFLVLGVLSLTVAGLVALLRHRMPPPPSTRVPGSYLRHLTNPTFLRYALSQAFTLGGLLIFVFGAPAMITKGLDGTLNDFIIMQVTGISFFIAGSNLAGRMTQKFGPEPMILFGSAMSACGLLGVLLFALIGGSEPLFLALLFIPVNLGLGFRGPPGFFRAVIAARGDDARGTALVLVAILVTAAAGTAIAAPVVTLGMAPLAAVAAAVSCASVLCLIALPKLRLQA</sequence>
<comment type="subcellular location">
    <subcellularLocation>
        <location evidence="1">Cell membrane</location>
        <topology evidence="1">Multi-pass membrane protein</topology>
    </subcellularLocation>
</comment>
<feature type="transmembrane region" description="Helical" evidence="6">
    <location>
        <begin position="277"/>
        <end position="297"/>
    </location>
</feature>
<dbReference type="eggNOG" id="COG0477">
    <property type="taxonomic scope" value="Bacteria"/>
</dbReference>
<dbReference type="PROSITE" id="PS50850">
    <property type="entry name" value="MFS"/>
    <property type="match status" value="1"/>
</dbReference>
<evidence type="ECO:0000256" key="2">
    <source>
        <dbReference type="ARBA" id="ARBA00022475"/>
    </source>
</evidence>
<feature type="transmembrane region" description="Helical" evidence="6">
    <location>
        <begin position="7"/>
        <end position="26"/>
    </location>
</feature>
<reference evidence="8 9" key="1">
    <citation type="journal article" date="2014" name="Antonie Van Leeuwenhoek">
        <title>Hyphomonas beringensis sp. nov. and Hyphomonas chukchiensis sp. nov., isolated from surface seawater of the Bering Sea and Chukchi Sea.</title>
        <authorList>
            <person name="Li C."/>
            <person name="Lai Q."/>
            <person name="Li G."/>
            <person name="Dong C."/>
            <person name="Wang J."/>
            <person name="Liao Y."/>
            <person name="Shao Z."/>
        </authorList>
    </citation>
    <scope>NUCLEOTIDE SEQUENCE [LARGE SCALE GENOMIC DNA]</scope>
    <source>
        <strain evidence="8 9">22II1-22F38</strain>
    </source>
</reference>
<feature type="transmembrane region" description="Helical" evidence="6">
    <location>
        <begin position="105"/>
        <end position="124"/>
    </location>
</feature>
<evidence type="ECO:0000256" key="1">
    <source>
        <dbReference type="ARBA" id="ARBA00004651"/>
    </source>
</evidence>
<dbReference type="Gene3D" id="1.20.1720.10">
    <property type="entry name" value="Multidrug resistance protein D"/>
    <property type="match status" value="1"/>
</dbReference>
<keyword evidence="5 6" id="KW-0472">Membrane</keyword>
<dbReference type="InterPro" id="IPR020846">
    <property type="entry name" value="MFS_dom"/>
</dbReference>
<feature type="transmembrane region" description="Helical" evidence="6">
    <location>
        <begin position="166"/>
        <end position="185"/>
    </location>
</feature>
<accession>A0A059E078</accession>
<dbReference type="SUPFAM" id="SSF103473">
    <property type="entry name" value="MFS general substrate transporter"/>
    <property type="match status" value="1"/>
</dbReference>
<evidence type="ECO:0000259" key="7">
    <source>
        <dbReference type="PROSITE" id="PS50850"/>
    </source>
</evidence>
<dbReference type="PANTHER" id="PTHR43124:SF3">
    <property type="entry name" value="CHLORAMPHENICOL EFFLUX PUMP RV0191"/>
    <property type="match status" value="1"/>
</dbReference>
<dbReference type="Proteomes" id="UP000024547">
    <property type="component" value="Unassembled WGS sequence"/>
</dbReference>
<protein>
    <recommendedName>
        <fullName evidence="7">Major facilitator superfamily (MFS) profile domain-containing protein</fullName>
    </recommendedName>
</protein>